<feature type="compositionally biased region" description="Basic and acidic residues" evidence="1">
    <location>
        <begin position="26"/>
        <end position="46"/>
    </location>
</feature>
<organism evidence="2 3">
    <name type="scientific">Pogonophryne albipinna</name>
    <dbReference type="NCBI Taxonomy" id="1090488"/>
    <lineage>
        <taxon>Eukaryota</taxon>
        <taxon>Metazoa</taxon>
        <taxon>Chordata</taxon>
        <taxon>Craniata</taxon>
        <taxon>Vertebrata</taxon>
        <taxon>Euteleostomi</taxon>
        <taxon>Actinopterygii</taxon>
        <taxon>Neopterygii</taxon>
        <taxon>Teleostei</taxon>
        <taxon>Neoteleostei</taxon>
        <taxon>Acanthomorphata</taxon>
        <taxon>Eupercaria</taxon>
        <taxon>Perciformes</taxon>
        <taxon>Notothenioidei</taxon>
        <taxon>Pogonophryne</taxon>
    </lineage>
</organism>
<sequence length="212" mass="22878">DEGKQAQDGKSVIEAISLLGGDAGAEEEKHQRRRTEGRLAGEKAKGETLNTPELDQAADRLPSLAWLSVSPPVATEPEPGHATIKLKSENTVVKKGGLMRRRTSRKERNIEEEDFFLSVNRAGSQQGHYLPPNLSSGTALKGCLCLGLMRKAQDAMSEGNNQHGPFITLAAACAPGHGPPAHFCGDEIYDKPLSEAKSRQQSRNTHRPPGIL</sequence>
<proteinExistence type="predicted"/>
<feature type="region of interest" description="Disordered" evidence="1">
    <location>
        <begin position="192"/>
        <end position="212"/>
    </location>
</feature>
<feature type="non-terminal residue" evidence="2">
    <location>
        <position position="212"/>
    </location>
</feature>
<protein>
    <submittedName>
        <fullName evidence="2">Uncharacterized protein</fullName>
    </submittedName>
</protein>
<keyword evidence="3" id="KW-1185">Reference proteome</keyword>
<feature type="region of interest" description="Disordered" evidence="1">
    <location>
        <begin position="1"/>
        <end position="56"/>
    </location>
</feature>
<evidence type="ECO:0000313" key="2">
    <source>
        <dbReference type="EMBL" id="KAJ4947118.1"/>
    </source>
</evidence>
<evidence type="ECO:0000256" key="1">
    <source>
        <dbReference type="SAM" id="MobiDB-lite"/>
    </source>
</evidence>
<gene>
    <name evidence="2" type="ORF">JOQ06_009159</name>
</gene>
<dbReference type="EMBL" id="JAPTMU010000002">
    <property type="protein sequence ID" value="KAJ4947118.1"/>
    <property type="molecule type" value="Genomic_DNA"/>
</dbReference>
<dbReference type="Proteomes" id="UP001219934">
    <property type="component" value="Unassembled WGS sequence"/>
</dbReference>
<name>A0AAD6BNW8_9TELE</name>
<evidence type="ECO:0000313" key="3">
    <source>
        <dbReference type="Proteomes" id="UP001219934"/>
    </source>
</evidence>
<reference evidence="2" key="1">
    <citation type="submission" date="2022-11" db="EMBL/GenBank/DDBJ databases">
        <title>Chromosome-level genome of Pogonophryne albipinna.</title>
        <authorList>
            <person name="Jo E."/>
        </authorList>
    </citation>
    <scope>NUCLEOTIDE SEQUENCE</scope>
    <source>
        <strain evidence="2">SGF0006</strain>
        <tissue evidence="2">Muscle</tissue>
    </source>
</reference>
<dbReference type="AlphaFoldDB" id="A0AAD6BNW8"/>
<comment type="caution">
    <text evidence="2">The sequence shown here is derived from an EMBL/GenBank/DDBJ whole genome shotgun (WGS) entry which is preliminary data.</text>
</comment>
<accession>A0AAD6BNW8</accession>